<proteinExistence type="predicted"/>
<gene>
    <name evidence="2" type="ORF">QPX42_03470</name>
</gene>
<feature type="region of interest" description="Disordered" evidence="1">
    <location>
        <begin position="1"/>
        <end position="24"/>
    </location>
</feature>
<evidence type="ECO:0000313" key="3">
    <source>
        <dbReference type="Proteomes" id="UP001224412"/>
    </source>
</evidence>
<organism evidence="2 3">
    <name type="scientific">Corynebacterium pseudodiphtheriticum</name>
    <dbReference type="NCBI Taxonomy" id="37637"/>
    <lineage>
        <taxon>Bacteria</taxon>
        <taxon>Bacillati</taxon>
        <taxon>Actinomycetota</taxon>
        <taxon>Actinomycetes</taxon>
        <taxon>Mycobacteriales</taxon>
        <taxon>Corynebacteriaceae</taxon>
        <taxon>Corynebacterium</taxon>
    </lineage>
</organism>
<dbReference type="AlphaFoldDB" id="A0AAP4F7U3"/>
<reference evidence="2" key="1">
    <citation type="submission" date="2023-05" db="EMBL/GenBank/DDBJ databases">
        <title>Metabolic capabilities are highly conserved among human nasal-associated Corynebacterium species in pangenomic analyses.</title>
        <authorList>
            <person name="Tran T.H."/>
            <person name="Roberts A.Q."/>
            <person name="Escapa I.F."/>
            <person name="Gao W."/>
            <person name="Conlan S."/>
            <person name="Kong H."/>
            <person name="Segre J.A."/>
            <person name="Kelly M.S."/>
            <person name="Lemon K.P."/>
        </authorList>
    </citation>
    <scope>NUCLEOTIDE SEQUENCE</scope>
    <source>
        <strain evidence="2">KPL2773</strain>
    </source>
</reference>
<feature type="compositionally biased region" description="Basic and acidic residues" evidence="1">
    <location>
        <begin position="41"/>
        <end position="50"/>
    </location>
</feature>
<accession>A0AAP4F7U3</accession>
<evidence type="ECO:0000256" key="1">
    <source>
        <dbReference type="SAM" id="MobiDB-lite"/>
    </source>
</evidence>
<sequence>MAGGLWSSAPDQETQYKHDRKQKCRHNPRFVLEYVPDRLDAGQYGEKTDKTGNGLPREVFPHQV</sequence>
<name>A0AAP4F7U3_9CORY</name>
<dbReference type="Proteomes" id="UP001224412">
    <property type="component" value="Unassembled WGS sequence"/>
</dbReference>
<protein>
    <submittedName>
        <fullName evidence="2">Uncharacterized protein</fullName>
    </submittedName>
</protein>
<evidence type="ECO:0000313" key="2">
    <source>
        <dbReference type="EMBL" id="MDK4306612.1"/>
    </source>
</evidence>
<feature type="region of interest" description="Disordered" evidence="1">
    <location>
        <begin position="41"/>
        <end position="64"/>
    </location>
</feature>
<comment type="caution">
    <text evidence="2">The sequence shown here is derived from an EMBL/GenBank/DDBJ whole genome shotgun (WGS) entry which is preliminary data.</text>
</comment>
<dbReference type="RefSeq" id="WP_284589003.1">
    <property type="nucleotide sequence ID" value="NZ_JASNUC010000008.1"/>
</dbReference>
<dbReference type="EMBL" id="JASNVH010000004">
    <property type="protein sequence ID" value="MDK4306612.1"/>
    <property type="molecule type" value="Genomic_DNA"/>
</dbReference>